<dbReference type="PROSITE" id="PS51898">
    <property type="entry name" value="TYR_RECOMBINASE"/>
    <property type="match status" value="1"/>
</dbReference>
<feature type="compositionally biased region" description="Low complexity" evidence="6">
    <location>
        <begin position="335"/>
        <end position="373"/>
    </location>
</feature>
<proteinExistence type="inferred from homology"/>
<comment type="caution">
    <text evidence="9">The sequence shown here is derived from an EMBL/GenBank/DDBJ whole genome shotgun (WGS) entry which is preliminary data.</text>
</comment>
<dbReference type="InterPro" id="IPR011010">
    <property type="entry name" value="DNA_brk_join_enz"/>
</dbReference>
<feature type="region of interest" description="Disordered" evidence="6">
    <location>
        <begin position="426"/>
        <end position="449"/>
    </location>
</feature>
<dbReference type="InterPro" id="IPR050090">
    <property type="entry name" value="Tyrosine_recombinase_XerCD"/>
</dbReference>
<reference evidence="9" key="1">
    <citation type="submission" date="2020-01" db="EMBL/GenBank/DDBJ databases">
        <title>Bacteria Cultured from War Wounds Associated with the Conflict in Eastern Ukraine.</title>
        <authorList>
            <person name="Snesrud E."/>
            <person name="Galac M.R."/>
            <person name="Mc Gann P."/>
            <person name="Valentine K."/>
            <person name="Viacheslav K."/>
        </authorList>
    </citation>
    <scope>NUCLEOTIDE SEQUENCE</scope>
    <source>
        <strain evidence="9">VNMU148</strain>
    </source>
</reference>
<name>A0A6B1Y6E2_PSEAI</name>
<gene>
    <name evidence="9" type="ORF">GUL26_14470</name>
</gene>
<protein>
    <submittedName>
        <fullName evidence="9">Tyrosine-type recombinase/integrase</fullName>
    </submittedName>
</protein>
<feature type="domain" description="Tyr recombinase" evidence="7">
    <location>
        <begin position="106"/>
        <end position="305"/>
    </location>
</feature>
<evidence type="ECO:0000313" key="9">
    <source>
        <dbReference type="EMBL" id="MZZ13459.1"/>
    </source>
</evidence>
<evidence type="ECO:0000259" key="8">
    <source>
        <dbReference type="PROSITE" id="PS51900"/>
    </source>
</evidence>
<dbReference type="AlphaFoldDB" id="A0A6B1Y6E2"/>
<dbReference type="SUPFAM" id="SSF56349">
    <property type="entry name" value="DNA breaking-rejoining enzymes"/>
    <property type="match status" value="1"/>
</dbReference>
<evidence type="ECO:0000259" key="7">
    <source>
        <dbReference type="PROSITE" id="PS51898"/>
    </source>
</evidence>
<accession>A0A6B1Y6E2</accession>
<evidence type="ECO:0000256" key="5">
    <source>
        <dbReference type="PROSITE-ProRule" id="PRU01248"/>
    </source>
</evidence>
<keyword evidence="3 5" id="KW-0238">DNA-binding</keyword>
<dbReference type="Gene3D" id="1.10.150.130">
    <property type="match status" value="1"/>
</dbReference>
<evidence type="ECO:0000256" key="3">
    <source>
        <dbReference type="ARBA" id="ARBA00023125"/>
    </source>
</evidence>
<comment type="similarity">
    <text evidence="1">Belongs to the 'phage' integrase family.</text>
</comment>
<dbReference type="GO" id="GO:0006310">
    <property type="term" value="P:DNA recombination"/>
    <property type="evidence" value="ECO:0007669"/>
    <property type="project" value="UniProtKB-KW"/>
</dbReference>
<sequence length="449" mass="51164">MTPLQLTEEYLLAHDLREASQKTYRSAARALIRHFGPAVSVQEITHRNILEWRREVLEQGLSKRSWNTYSSHLRTIWGHAIESELLTHTQVNPFNKTGVIPPKRPSKTVALDAIQNARAWLKVQESSEHCTGERAQITPAWFWRCVFETFYDTGIRLNALLCIRKCDVQWDNRIIVVRGETEKTHREFSIPITDGMAPHIHRLLNEAETAGIKSTDQLFNVNRFSPHYSRQEMNSDQVEAMYRKLTEKVGVRMTPHRFRHTLASDLMKQPKRNIHVAKSLLNHSNIQTTMSYIEVDLDQMQAVLDERRQAHDALRHRHKIDYSRSPQAAAPVPPSRSEQPSAAQPPSSRAKQPSATRAARPAARARAPESAQPVTRLSLPPPVISEMPCLGVESRASPPPERFEQTVVMGLIAQYMARSASAVMTAARPEQGRSPRWGECQPKRDYLAR</sequence>
<dbReference type="EMBL" id="WXZT01000010">
    <property type="protein sequence ID" value="MZZ13459.1"/>
    <property type="molecule type" value="Genomic_DNA"/>
</dbReference>
<dbReference type="CDD" id="cd00397">
    <property type="entry name" value="DNA_BRE_C"/>
    <property type="match status" value="1"/>
</dbReference>
<dbReference type="RefSeq" id="WP_012076887.1">
    <property type="nucleotide sequence ID" value="NZ_BSAS01000031.1"/>
</dbReference>
<feature type="region of interest" description="Disordered" evidence="6">
    <location>
        <begin position="316"/>
        <end position="380"/>
    </location>
</feature>
<evidence type="ECO:0000313" key="10">
    <source>
        <dbReference type="Proteomes" id="UP000644192"/>
    </source>
</evidence>
<keyword evidence="2" id="KW-0229">DNA integration</keyword>
<dbReference type="InterPro" id="IPR013762">
    <property type="entry name" value="Integrase-like_cat_sf"/>
</dbReference>
<dbReference type="Gene3D" id="1.10.443.10">
    <property type="entry name" value="Intergrase catalytic core"/>
    <property type="match status" value="1"/>
</dbReference>
<dbReference type="PANTHER" id="PTHR30349:SF41">
    <property type="entry name" value="INTEGRASE_RECOMBINASE PROTEIN MJ0367-RELATED"/>
    <property type="match status" value="1"/>
</dbReference>
<dbReference type="InterPro" id="IPR044068">
    <property type="entry name" value="CB"/>
</dbReference>
<dbReference type="InterPro" id="IPR010998">
    <property type="entry name" value="Integrase_recombinase_N"/>
</dbReference>
<keyword evidence="4" id="KW-0233">DNA recombination</keyword>
<evidence type="ECO:0000256" key="4">
    <source>
        <dbReference type="ARBA" id="ARBA00023172"/>
    </source>
</evidence>
<dbReference type="PANTHER" id="PTHR30349">
    <property type="entry name" value="PHAGE INTEGRASE-RELATED"/>
    <property type="match status" value="1"/>
</dbReference>
<dbReference type="GO" id="GO:0015074">
    <property type="term" value="P:DNA integration"/>
    <property type="evidence" value="ECO:0007669"/>
    <property type="project" value="UniProtKB-KW"/>
</dbReference>
<evidence type="ECO:0000256" key="6">
    <source>
        <dbReference type="SAM" id="MobiDB-lite"/>
    </source>
</evidence>
<evidence type="ECO:0000256" key="2">
    <source>
        <dbReference type="ARBA" id="ARBA00022908"/>
    </source>
</evidence>
<dbReference type="InterPro" id="IPR002104">
    <property type="entry name" value="Integrase_catalytic"/>
</dbReference>
<dbReference type="GO" id="GO:0003677">
    <property type="term" value="F:DNA binding"/>
    <property type="evidence" value="ECO:0007669"/>
    <property type="project" value="UniProtKB-UniRule"/>
</dbReference>
<organism evidence="9 10">
    <name type="scientific">Pseudomonas aeruginosa</name>
    <dbReference type="NCBI Taxonomy" id="287"/>
    <lineage>
        <taxon>Bacteria</taxon>
        <taxon>Pseudomonadati</taxon>
        <taxon>Pseudomonadota</taxon>
        <taxon>Gammaproteobacteria</taxon>
        <taxon>Pseudomonadales</taxon>
        <taxon>Pseudomonadaceae</taxon>
        <taxon>Pseudomonas</taxon>
    </lineage>
</organism>
<dbReference type="Proteomes" id="UP000644192">
    <property type="component" value="Unassembled WGS sequence"/>
</dbReference>
<feature type="domain" description="Core-binding (CB)" evidence="8">
    <location>
        <begin position="1"/>
        <end position="81"/>
    </location>
</feature>
<dbReference type="PROSITE" id="PS51900">
    <property type="entry name" value="CB"/>
    <property type="match status" value="1"/>
</dbReference>
<dbReference type="Pfam" id="PF00589">
    <property type="entry name" value="Phage_integrase"/>
    <property type="match status" value="1"/>
</dbReference>
<evidence type="ECO:0000256" key="1">
    <source>
        <dbReference type="ARBA" id="ARBA00008857"/>
    </source>
</evidence>